<feature type="compositionally biased region" description="Basic and acidic residues" evidence="1">
    <location>
        <begin position="500"/>
        <end position="517"/>
    </location>
</feature>
<dbReference type="RefSeq" id="WP_127682803.1">
    <property type="nucleotide sequence ID" value="NZ_SACM01000002.1"/>
</dbReference>
<protein>
    <submittedName>
        <fullName evidence="2">DUF1631 family protein</fullName>
    </submittedName>
</protein>
<dbReference type="OrthoDB" id="6188167at2"/>
<sequence length="646" mass="71635">MAINATLQALLEVVAADVPRLARLLVDHIGAAVQQSRHVALRDAWTRRRKRFQMEFETSLSPRLAQARQGQDPFRRRIVSLDQLSLVDEHQALQDVGVNHAAKVCQEAFSTELFQLNNFFSALEGMQHGREPNWLRPALFAQAMAEALAGHDLTAEQHYQLMQVASPCLASALAPLYQSLIATLREHKVAQLVSTSAPGRQQPNNLAALQERVESGPARSAEVTVLPGMRSQGLLHQLYQRVLADPGLSQPVKTELSKLQLAMERLSLVDPTLLRDQTHPAWRLINAVAAYGSTFASVDDPRLIDFLNFLGQQTAALINAPAPSVQQFDGLRRLIDAFIARQVRAVQAQPSAAELAKMARERQRPTWTQLVHDQLEAQLVDVPISSSLRRFLTGAWVDAIVHSMVLEGEDAPKVQAQIQLVDELIDSLMPLPDEASRDALRKRLPDLIRRLEAGMENVNLNPSQRSAVFSELMTLHGRVLSGKGLGVPSLNPSASPDSQQDSRHDSRADSRSSRLDAESTLQGLLAERHSEFGSVWASADVDRSMLPTQPQGLQAGEQARADQLWIDSLQIGHWLHLMAHGQWRTSQLAWISEDGEFYLFVGQDEADRQSITRGALRQLYRSGLAINLEQEGVVERAIHALMHDLG</sequence>
<accession>A0A3S2WRQ2</accession>
<dbReference type="AlphaFoldDB" id="A0A3S2WRQ2"/>
<dbReference type="InterPro" id="IPR012434">
    <property type="entry name" value="DUF1631"/>
</dbReference>
<name>A0A3S2WRQ2_9BURK</name>
<evidence type="ECO:0000313" key="3">
    <source>
        <dbReference type="Proteomes" id="UP000288587"/>
    </source>
</evidence>
<dbReference type="Pfam" id="PF07793">
    <property type="entry name" value="DUF1631"/>
    <property type="match status" value="2"/>
</dbReference>
<evidence type="ECO:0000313" key="2">
    <source>
        <dbReference type="EMBL" id="RVT86307.1"/>
    </source>
</evidence>
<feature type="region of interest" description="Disordered" evidence="1">
    <location>
        <begin position="485"/>
        <end position="519"/>
    </location>
</feature>
<gene>
    <name evidence="2" type="ORF">EOD73_09770</name>
</gene>
<proteinExistence type="predicted"/>
<reference evidence="2 3" key="1">
    <citation type="submission" date="2019-01" db="EMBL/GenBank/DDBJ databases">
        <authorList>
            <person name="Chen W.-M."/>
        </authorList>
    </citation>
    <scope>NUCLEOTIDE SEQUENCE [LARGE SCALE GENOMIC DNA]</scope>
    <source>
        <strain evidence="2 3">CCP-18</strain>
    </source>
</reference>
<organism evidence="2 3">
    <name type="scientific">Inhella crocodyli</name>
    <dbReference type="NCBI Taxonomy" id="2499851"/>
    <lineage>
        <taxon>Bacteria</taxon>
        <taxon>Pseudomonadati</taxon>
        <taxon>Pseudomonadota</taxon>
        <taxon>Betaproteobacteria</taxon>
        <taxon>Burkholderiales</taxon>
        <taxon>Sphaerotilaceae</taxon>
        <taxon>Inhella</taxon>
    </lineage>
</organism>
<dbReference type="EMBL" id="SACM01000002">
    <property type="protein sequence ID" value="RVT86307.1"/>
    <property type="molecule type" value="Genomic_DNA"/>
</dbReference>
<evidence type="ECO:0000256" key="1">
    <source>
        <dbReference type="SAM" id="MobiDB-lite"/>
    </source>
</evidence>
<keyword evidence="3" id="KW-1185">Reference proteome</keyword>
<comment type="caution">
    <text evidence="2">The sequence shown here is derived from an EMBL/GenBank/DDBJ whole genome shotgun (WGS) entry which is preliminary data.</text>
</comment>
<dbReference type="Proteomes" id="UP000288587">
    <property type="component" value="Unassembled WGS sequence"/>
</dbReference>